<keyword evidence="4" id="KW-1185">Reference proteome</keyword>
<dbReference type="EMBL" id="BAAAZH010000001">
    <property type="protein sequence ID" value="GAA4107532.1"/>
    <property type="molecule type" value="Genomic_DNA"/>
</dbReference>
<feature type="signal peptide" evidence="2">
    <location>
        <begin position="1"/>
        <end position="25"/>
    </location>
</feature>
<dbReference type="SUPFAM" id="SSF103647">
    <property type="entry name" value="TSP type-3 repeat"/>
    <property type="match status" value="1"/>
</dbReference>
<gene>
    <name evidence="3" type="ORF">GCM10022215_00470</name>
</gene>
<dbReference type="Proteomes" id="UP001501495">
    <property type="component" value="Unassembled WGS sequence"/>
</dbReference>
<accession>A0ABP7XB40</accession>
<proteinExistence type="predicted"/>
<sequence length="800" mass="84571">MRTLLSRVALVAAALLLVVSAAATAGPAAGDGPAGSSVGTYFGDGNLPPGCIRDMNPDNPENRCYHMRTGLNALDSPQIDVLILAPVSPTVERDMRIMRQVVQMWEGGLEQLAEESGMEWLNDADFHITVDSLDGEFTTYPIYDPEIVVVATNPVGGVGIGIDPSNFASQLQILDGEGVPCTNIKNPFDIETWQALPGWDSHHEPRSGIYVEDCGGAGGNVCFAINGAIDPVPGTTDVFGIFDLISHEFGHCLTLGHVGDGAEGAWGVVPTNDIMSYSEDPPGISKCVSTLDLEGFALRMSNYLDRNGDGKVTKADRLKPNDVPGDGANSFQIQSPADHLYATDTGSPLDCPQPDVGLVPGESVDWGPAMTRAPRPTLDLDAVRPGSRLRISGTASYRPRGKQPTAANGFVVDDSGDALSPFNDLRKLSVKVTHTSLEATLAVGQLWPTTNATSPAAYSIVINGHRFDSFIAPGDSSVTTWDNGLEVVLPGVSSWDTATNTVRFSIPRRYLRDEHLVEAPYWISSQASVQNGKRLAFVDDRAPDAGKLLGVTGAPLADTPQSSAAFEPPLGTRPYKVNFGSKDTNRFAATNSNAGETLVADNHVYSMRVRTPSKVELTLDWDDAASELDLLATPDGADGAASSDNGHPEKVVLPKVSGLIDLEVVPFLVGATGTHYTLTATVTPLGKDRDRDGLPDPGDACPSQAGPLPTGCPDKDADGIADRDDRCPTTAGTTATGCPTPASEWIRVYVDGELVRTARLDRIGGVGDFKLTVPGARAGRVKVVWANRSGTLASASRAVR</sequence>
<feature type="compositionally biased region" description="Low complexity" evidence="1">
    <location>
        <begin position="728"/>
        <end position="738"/>
    </location>
</feature>
<dbReference type="SUPFAM" id="SSF55486">
    <property type="entry name" value="Metalloproteases ('zincins'), catalytic domain"/>
    <property type="match status" value="1"/>
</dbReference>
<dbReference type="RefSeq" id="WP_344731163.1">
    <property type="nucleotide sequence ID" value="NZ_BAAAZH010000001.1"/>
</dbReference>
<dbReference type="InterPro" id="IPR028974">
    <property type="entry name" value="TSP_type-3_rpt"/>
</dbReference>
<evidence type="ECO:0000313" key="4">
    <source>
        <dbReference type="Proteomes" id="UP001501495"/>
    </source>
</evidence>
<organism evidence="3 4">
    <name type="scientific">Nocardioides fonticola</name>
    <dbReference type="NCBI Taxonomy" id="450363"/>
    <lineage>
        <taxon>Bacteria</taxon>
        <taxon>Bacillati</taxon>
        <taxon>Actinomycetota</taxon>
        <taxon>Actinomycetes</taxon>
        <taxon>Propionibacteriales</taxon>
        <taxon>Nocardioidaceae</taxon>
        <taxon>Nocardioides</taxon>
    </lineage>
</organism>
<evidence type="ECO:0000313" key="3">
    <source>
        <dbReference type="EMBL" id="GAA4107532.1"/>
    </source>
</evidence>
<evidence type="ECO:0000256" key="1">
    <source>
        <dbReference type="SAM" id="MobiDB-lite"/>
    </source>
</evidence>
<protein>
    <recommendedName>
        <fullName evidence="5">Thrombospondin type 3 repeat-containing protein</fullName>
    </recommendedName>
</protein>
<feature type="chain" id="PRO_5047245462" description="Thrombospondin type 3 repeat-containing protein" evidence="2">
    <location>
        <begin position="26"/>
        <end position="800"/>
    </location>
</feature>
<evidence type="ECO:0000256" key="2">
    <source>
        <dbReference type="SAM" id="SignalP"/>
    </source>
</evidence>
<comment type="caution">
    <text evidence="3">The sequence shown here is derived from an EMBL/GenBank/DDBJ whole genome shotgun (WGS) entry which is preliminary data.</text>
</comment>
<evidence type="ECO:0008006" key="5">
    <source>
        <dbReference type="Google" id="ProtNLM"/>
    </source>
</evidence>
<reference evidence="4" key="1">
    <citation type="journal article" date="2019" name="Int. J. Syst. Evol. Microbiol.">
        <title>The Global Catalogue of Microorganisms (GCM) 10K type strain sequencing project: providing services to taxonomists for standard genome sequencing and annotation.</title>
        <authorList>
            <consortium name="The Broad Institute Genomics Platform"/>
            <consortium name="The Broad Institute Genome Sequencing Center for Infectious Disease"/>
            <person name="Wu L."/>
            <person name="Ma J."/>
        </authorList>
    </citation>
    <scope>NUCLEOTIDE SEQUENCE [LARGE SCALE GENOMIC DNA]</scope>
    <source>
        <strain evidence="4">JCM 16703</strain>
    </source>
</reference>
<feature type="compositionally biased region" description="Basic and acidic residues" evidence="1">
    <location>
        <begin position="713"/>
        <end position="727"/>
    </location>
</feature>
<keyword evidence="2" id="KW-0732">Signal</keyword>
<name>A0ABP7XB40_9ACTN</name>
<feature type="region of interest" description="Disordered" evidence="1">
    <location>
        <begin position="684"/>
        <end position="738"/>
    </location>
</feature>